<evidence type="ECO:0000313" key="4">
    <source>
        <dbReference type="EnsemblMetazoa" id="HelroP195004"/>
    </source>
</evidence>
<evidence type="ECO:0000313" key="3">
    <source>
        <dbReference type="EMBL" id="ESO09768.1"/>
    </source>
</evidence>
<feature type="region of interest" description="Disordered" evidence="1">
    <location>
        <begin position="1373"/>
        <end position="1432"/>
    </location>
</feature>
<feature type="region of interest" description="Disordered" evidence="1">
    <location>
        <begin position="1008"/>
        <end position="1044"/>
    </location>
</feature>
<protein>
    <recommendedName>
        <fullName evidence="2">Putative Dachshund-homology domain-containing protein</fullName>
    </recommendedName>
</protein>
<accession>T1FWN0</accession>
<feature type="compositionally biased region" description="Low complexity" evidence="1">
    <location>
        <begin position="726"/>
        <end position="738"/>
    </location>
</feature>
<dbReference type="Proteomes" id="UP000015101">
    <property type="component" value="Unassembled WGS sequence"/>
</dbReference>
<feature type="region of interest" description="Disordered" evidence="1">
    <location>
        <begin position="29"/>
        <end position="59"/>
    </location>
</feature>
<dbReference type="Pfam" id="PF25867">
    <property type="entry name" value="HTH_75"/>
    <property type="match status" value="1"/>
</dbReference>
<feature type="compositionally biased region" description="Low complexity" evidence="1">
    <location>
        <begin position="1278"/>
        <end position="1292"/>
    </location>
</feature>
<organism evidence="4 5">
    <name type="scientific">Helobdella robusta</name>
    <name type="common">Californian leech</name>
    <dbReference type="NCBI Taxonomy" id="6412"/>
    <lineage>
        <taxon>Eukaryota</taxon>
        <taxon>Metazoa</taxon>
        <taxon>Spiralia</taxon>
        <taxon>Lophotrochozoa</taxon>
        <taxon>Annelida</taxon>
        <taxon>Clitellata</taxon>
        <taxon>Hirudinea</taxon>
        <taxon>Rhynchobdellida</taxon>
        <taxon>Glossiphoniidae</taxon>
        <taxon>Helobdella</taxon>
    </lineage>
</organism>
<feature type="compositionally biased region" description="Polar residues" evidence="1">
    <location>
        <begin position="1817"/>
        <end position="1828"/>
    </location>
</feature>
<dbReference type="EMBL" id="AMQM01009047">
    <property type="status" value="NOT_ANNOTATED_CDS"/>
    <property type="molecule type" value="Genomic_DNA"/>
</dbReference>
<feature type="region of interest" description="Disordered" evidence="1">
    <location>
        <begin position="1680"/>
        <end position="1714"/>
    </location>
</feature>
<feature type="compositionally biased region" description="Polar residues" evidence="1">
    <location>
        <begin position="1244"/>
        <end position="1263"/>
    </location>
</feature>
<proteinExistence type="predicted"/>
<keyword evidence="5" id="KW-1185">Reference proteome</keyword>
<feature type="compositionally biased region" description="Acidic residues" evidence="1">
    <location>
        <begin position="1685"/>
        <end position="1714"/>
    </location>
</feature>
<feature type="compositionally biased region" description="Polar residues" evidence="1">
    <location>
        <begin position="528"/>
        <end position="544"/>
    </location>
</feature>
<reference evidence="5" key="1">
    <citation type="submission" date="2012-12" db="EMBL/GenBank/DDBJ databases">
        <authorList>
            <person name="Hellsten U."/>
            <person name="Grimwood J."/>
            <person name="Chapman J.A."/>
            <person name="Shapiro H."/>
            <person name="Aerts A."/>
            <person name="Otillar R.P."/>
            <person name="Terry A.Y."/>
            <person name="Boore J.L."/>
            <person name="Simakov O."/>
            <person name="Marletaz F."/>
            <person name="Cho S.-J."/>
            <person name="Edsinger-Gonzales E."/>
            <person name="Havlak P."/>
            <person name="Kuo D.-H."/>
            <person name="Larsson T."/>
            <person name="Lv J."/>
            <person name="Arendt D."/>
            <person name="Savage R."/>
            <person name="Osoegawa K."/>
            <person name="de Jong P."/>
            <person name="Lindberg D.R."/>
            <person name="Seaver E.C."/>
            <person name="Weisblat D.A."/>
            <person name="Putnam N.H."/>
            <person name="Grigoriev I.V."/>
            <person name="Rokhsar D.S."/>
        </authorList>
    </citation>
    <scope>NUCLEOTIDE SEQUENCE</scope>
</reference>
<dbReference type="RefSeq" id="XP_009012123.1">
    <property type="nucleotide sequence ID" value="XM_009013875.1"/>
</dbReference>
<sequence length="1875" mass="203919">MTDQQGTTLKSDDDDGYCSRCSLDSPIQVSKADQHALVPSPNKTVGVDENDCSNKGTENVDGATSSSLLVFESSSSSLSASSSLLPSSSAGPSSFLEVMLTRSDWSQSSLSQPSECSSNYPTGMTSSEILGTENNRTVAFFNNITSCNDINGGSVVMKNSNNVSVVDVQSNKKMILSNEDGTADSFDVEPRKMIKLMPSSSSQNLLFYTRKSALGGLVVSSKPLINNNSISNNHNINNNVVSSNGSMPKIIKGNSNYNSTILIKNNNPRLMCGLSTSSATTSSSSLASAVITPRLHSFASNNLLKARLSLLSKNDTQCQISNGVVKTLNSGNNINYNIINNNNNLTSATNWSRTPLLVSAQKTCTSARTSQPYSKSLKVGLSGANSQSNGHLNSISSQSKSCWHVGRHELHPIIDHDYCEFSTFNAEIQSGIILMSSETLARTDRLNLRRNKTISVLNSSNQSSNQSNHLASLNCTHEQSKLHSIAAINASKNAPHHSINSSIINTNNTNNNNYGKLSNATYKNIDASQRNSMTPSTASNKTSYGSGGRRLHTSASSSSLSSKNAVGRPKSVSQKMDRSQLKLQHPITSSATVQQSSVGYDSSDDISSPPLTEDKNYVKIPGSYQNDFVYFATTRGRSSRKRSSERRSTNATSLASKAAGDTNNNSKITNNSSTLLGSTCYNKSCDDAVGRMTTSSTSSALSTLNTFAWYKEMATTDKSTRFGTPSSSSQQQQQQQQQFSTDTFNIDDMTNYLCSTSTEDYSGNNMTNKMLTSESDVVDLVMQMLPTSDLMLSPHVDLQQQPQQQPQHLFFNSSSSDVQQLQAQNLFFSTMSAPSISDSTTDLISDSIISTGNIQNTNAEDYHSALSACITGQQQVKKNGCDGADNTKTSGLRFTCDQTAKDHSLDFPNFTTSSQLLDEINDSDLLMTNDMPPCINDFFQVFHDSSSANDVSAIVDNHDDCNNGNNNYVVVNNLGVNIKSEDANVANISNYINDCSSIEDDGDINVTTVEDDHNSSSIDVVNSDRDIESADRSYDEKVDDQSQHEFKQHELVLTEPALNTVPTSRATSLRSYDTDNIDYNNNFDLDDSNIITHAQQQHRTQSNKNQQYPQQMLEWPKHLTSSCQLSPPLSSPSSSLSSPSSQVTPPELTSVNVYWNDLPGLLINGHEYIRLVDIHKQIMPAKDTGILKKRCAMLNLKFTSCSELQRDFLIRYMNAAKSKSKIIVSKEAALMLISFYVNPKVRSSGHSKSSNAVTSAHQSQSRSKYGDKSGERGSASGSPLHPSVNHNSSSSSTYFKFNQQDSASIKIICQPQTDKNKNASGVISANQALSKTRTLLEPANQNLDHSIKRSARLQNKRFSYLDMVNNCLSTTNKSATTTDQHSNNSRTIKSPCSIKLTSPDTSPRSNKKRQQQQHDQSNKVHHRIKRSTNNYVSDDGDATFLTLASPANDSKGSVCCQQQTKSKSLAATTSTPAKMYTIHTRRWSHDHDNDNKQNHNDIIKITNSFNFNSSHESKIFAHIDNNNNKNIHNIGVVQPADAKTSDGDDDEDNNKSDVVVDDVVEKDAWAEEEHGSPVDVTHERSGQQDLADVPLGSTALEEGGASDRVSSVVRNIDGEADVNNACTANSNIAGTVVDDDFNSINALVVARSALHTSNPSTSGDCDETKVPGYDYGGFLNHHQNGIADVGDDGGGDDDTIPEIDVNEDDDDDGADDSSEGIQVHVANLSTQHFNASSSNNTCNDDKPSSTTNPCRGNNTHSSNEPLLTPSYSLRKRRASQSICEAANNEATAATTACDHPSKLSKRSCDSNSSKAVGGKSGSRSSSTDNESNNLKVKVKKFVKLTKVRSAREIVRKRELRKVVGRPNRQANRRFAILKF</sequence>
<dbReference type="EMBL" id="KB095913">
    <property type="protein sequence ID" value="ESO09768.1"/>
    <property type="molecule type" value="Genomic_DNA"/>
</dbReference>
<dbReference type="HOGENOM" id="CLU_236332_0_0_1"/>
<dbReference type="InParanoid" id="T1FWN0"/>
<feature type="compositionally biased region" description="Low complexity" evidence="1">
    <location>
        <begin position="1121"/>
        <end position="1141"/>
    </location>
</feature>
<dbReference type="KEGG" id="hro:HELRODRAFT_195004"/>
<evidence type="ECO:0000313" key="5">
    <source>
        <dbReference type="Proteomes" id="UP000015101"/>
    </source>
</evidence>
<dbReference type="InterPro" id="IPR059069">
    <property type="entry name" value="DHD_metazoa"/>
</dbReference>
<feature type="compositionally biased region" description="Low complexity" evidence="1">
    <location>
        <begin position="662"/>
        <end position="673"/>
    </location>
</feature>
<dbReference type="GeneID" id="20213225"/>
<feature type="region of interest" description="Disordered" evidence="1">
    <location>
        <begin position="635"/>
        <end position="673"/>
    </location>
</feature>
<feature type="region of interest" description="Disordered" evidence="1">
    <location>
        <begin position="1241"/>
        <end position="1293"/>
    </location>
</feature>
<gene>
    <name evidence="4" type="primary">20213225</name>
    <name evidence="3" type="ORF">HELRODRAFT_195004</name>
</gene>
<feature type="region of interest" description="Disordered" evidence="1">
    <location>
        <begin position="1121"/>
        <end position="1145"/>
    </location>
</feature>
<evidence type="ECO:0000256" key="1">
    <source>
        <dbReference type="SAM" id="MobiDB-lite"/>
    </source>
</evidence>
<feature type="region of interest" description="Disordered" evidence="1">
    <location>
        <begin position="528"/>
        <end position="618"/>
    </location>
</feature>
<feature type="region of interest" description="Disordered" evidence="1">
    <location>
        <begin position="718"/>
        <end position="742"/>
    </location>
</feature>
<evidence type="ECO:0000259" key="2">
    <source>
        <dbReference type="Pfam" id="PF25867"/>
    </source>
</evidence>
<feature type="region of interest" description="Disordered" evidence="1">
    <location>
        <begin position="1792"/>
        <end position="1828"/>
    </location>
</feature>
<feature type="region of interest" description="Disordered" evidence="1">
    <location>
        <begin position="1729"/>
        <end position="1767"/>
    </location>
</feature>
<feature type="compositionally biased region" description="Basic and acidic residues" evidence="1">
    <location>
        <begin position="1022"/>
        <end position="1044"/>
    </location>
</feature>
<feature type="compositionally biased region" description="Polar residues" evidence="1">
    <location>
        <begin position="586"/>
        <end position="610"/>
    </location>
</feature>
<reference evidence="4" key="3">
    <citation type="submission" date="2015-06" db="UniProtKB">
        <authorList>
            <consortium name="EnsemblMetazoa"/>
        </authorList>
    </citation>
    <scope>IDENTIFICATION</scope>
</reference>
<reference evidence="3 5" key="2">
    <citation type="journal article" date="2013" name="Nature">
        <title>Insights into bilaterian evolution from three spiralian genomes.</title>
        <authorList>
            <person name="Simakov O."/>
            <person name="Marletaz F."/>
            <person name="Cho S.J."/>
            <person name="Edsinger-Gonzales E."/>
            <person name="Havlak P."/>
            <person name="Hellsten U."/>
            <person name="Kuo D.H."/>
            <person name="Larsson T."/>
            <person name="Lv J."/>
            <person name="Arendt D."/>
            <person name="Savage R."/>
            <person name="Osoegawa K."/>
            <person name="de Jong P."/>
            <person name="Grimwood J."/>
            <person name="Chapman J.A."/>
            <person name="Shapiro H."/>
            <person name="Aerts A."/>
            <person name="Otillar R.P."/>
            <person name="Terry A.Y."/>
            <person name="Boore J.L."/>
            <person name="Grigoriev I.V."/>
            <person name="Lindberg D.R."/>
            <person name="Seaver E.C."/>
            <person name="Weisblat D.A."/>
            <person name="Putnam N.H."/>
            <person name="Rokhsar D.S."/>
        </authorList>
    </citation>
    <scope>NUCLEOTIDE SEQUENCE</scope>
</reference>
<feature type="domain" description="Putative Dachshund-homology" evidence="2">
    <location>
        <begin position="1149"/>
        <end position="1236"/>
    </location>
</feature>
<feature type="compositionally biased region" description="Polar residues" evidence="1">
    <location>
        <begin position="1373"/>
        <end position="1404"/>
    </location>
</feature>
<name>T1FWN0_HELRO</name>
<dbReference type="CTD" id="20213225"/>
<dbReference type="OrthoDB" id="6116992at2759"/>
<dbReference type="EnsemblMetazoa" id="HelroT195004">
    <property type="protein sequence ID" value="HelroP195004"/>
    <property type="gene ID" value="HelroG195004"/>
</dbReference>